<comment type="caution">
    <text evidence="2">The sequence shown here is derived from an EMBL/GenBank/DDBJ whole genome shotgun (WGS) entry which is preliminary data.</text>
</comment>
<keyword evidence="3" id="KW-1185">Reference proteome</keyword>
<reference evidence="2" key="1">
    <citation type="submission" date="2018-12" db="EMBL/GenBank/DDBJ databases">
        <authorList>
            <person name="Syme R.A."/>
            <person name="Farfan-Caceres L."/>
            <person name="Lichtenzveig J."/>
        </authorList>
    </citation>
    <scope>NUCLEOTIDE SEQUENCE</scope>
    <source>
        <strain evidence="2">Al4</strain>
    </source>
</reference>
<evidence type="ECO:0000313" key="2">
    <source>
        <dbReference type="EMBL" id="KAF9690450.1"/>
    </source>
</evidence>
<protein>
    <submittedName>
        <fullName evidence="2">Uncharacterized protein</fullName>
    </submittedName>
</protein>
<proteinExistence type="predicted"/>
<organism evidence="2 3">
    <name type="scientific">Ascochyta lentis</name>
    <dbReference type="NCBI Taxonomy" id="205686"/>
    <lineage>
        <taxon>Eukaryota</taxon>
        <taxon>Fungi</taxon>
        <taxon>Dikarya</taxon>
        <taxon>Ascomycota</taxon>
        <taxon>Pezizomycotina</taxon>
        <taxon>Dothideomycetes</taxon>
        <taxon>Pleosporomycetidae</taxon>
        <taxon>Pleosporales</taxon>
        <taxon>Pleosporineae</taxon>
        <taxon>Didymellaceae</taxon>
        <taxon>Ascochyta</taxon>
    </lineage>
</organism>
<name>A0A8H7IS57_9PLEO</name>
<feature type="transmembrane region" description="Helical" evidence="1">
    <location>
        <begin position="20"/>
        <end position="37"/>
    </location>
</feature>
<keyword evidence="1" id="KW-1133">Transmembrane helix</keyword>
<sequence length="156" mass="17841">MPGIADYFIGSLLTPRMIKFGFIALICLCVSVSVILIQIRQWFFFIFSLFIVFVSLYLFCHSCGGWHNNMVDLNEDLTKLSNEQCVERSRQLNMALTACLTQLGEDGRATRQRALHQEMLVIKSMEPADKLVQAGTSVDWKYTGPRPQYHVGGFYY</sequence>
<evidence type="ECO:0000256" key="1">
    <source>
        <dbReference type="SAM" id="Phobius"/>
    </source>
</evidence>
<dbReference type="Proteomes" id="UP000651452">
    <property type="component" value="Unassembled WGS sequence"/>
</dbReference>
<reference evidence="2" key="2">
    <citation type="submission" date="2020-09" db="EMBL/GenBank/DDBJ databases">
        <title>Reference genome assembly for Australian Ascochyta lentis isolate Al4.</title>
        <authorList>
            <person name="Lee R.C."/>
            <person name="Farfan-Caceres L.M."/>
            <person name="Debler J.W."/>
            <person name="Williams A.H."/>
            <person name="Henares B.M."/>
        </authorList>
    </citation>
    <scope>NUCLEOTIDE SEQUENCE</scope>
    <source>
        <strain evidence="2">Al4</strain>
    </source>
</reference>
<dbReference type="EMBL" id="RZGK01000024">
    <property type="protein sequence ID" value="KAF9690450.1"/>
    <property type="molecule type" value="Genomic_DNA"/>
</dbReference>
<keyword evidence="1" id="KW-0472">Membrane</keyword>
<evidence type="ECO:0000313" key="3">
    <source>
        <dbReference type="Proteomes" id="UP000651452"/>
    </source>
</evidence>
<dbReference type="AlphaFoldDB" id="A0A8H7IS57"/>
<accession>A0A8H7IS57</accession>
<gene>
    <name evidence="2" type="ORF">EKO04_011602</name>
</gene>
<feature type="transmembrane region" description="Helical" evidence="1">
    <location>
        <begin position="42"/>
        <end position="59"/>
    </location>
</feature>
<keyword evidence="1" id="KW-0812">Transmembrane</keyword>